<dbReference type="Proteomes" id="UP001362999">
    <property type="component" value="Unassembled WGS sequence"/>
</dbReference>
<dbReference type="PROSITE" id="PS50865">
    <property type="entry name" value="ZF_MYND_2"/>
    <property type="match status" value="1"/>
</dbReference>
<dbReference type="Gene3D" id="6.10.140.2220">
    <property type="match status" value="1"/>
</dbReference>
<evidence type="ECO:0000256" key="4">
    <source>
        <dbReference type="PROSITE-ProRule" id="PRU00134"/>
    </source>
</evidence>
<dbReference type="EMBL" id="JAWWNJ010000079">
    <property type="protein sequence ID" value="KAK7002186.1"/>
    <property type="molecule type" value="Genomic_DNA"/>
</dbReference>
<evidence type="ECO:0000256" key="1">
    <source>
        <dbReference type="ARBA" id="ARBA00022723"/>
    </source>
</evidence>
<dbReference type="InterPro" id="IPR002893">
    <property type="entry name" value="Znf_MYND"/>
</dbReference>
<reference evidence="6 7" key="1">
    <citation type="journal article" date="2024" name="J Genomics">
        <title>Draft genome sequencing and assembly of Favolaschia claudopus CIRM-BRFM 2984 isolated from oak limbs.</title>
        <authorList>
            <person name="Navarro D."/>
            <person name="Drula E."/>
            <person name="Chaduli D."/>
            <person name="Cazenave R."/>
            <person name="Ahrendt S."/>
            <person name="Wang J."/>
            <person name="Lipzen A."/>
            <person name="Daum C."/>
            <person name="Barry K."/>
            <person name="Grigoriev I.V."/>
            <person name="Favel A."/>
            <person name="Rosso M.N."/>
            <person name="Martin F."/>
        </authorList>
    </citation>
    <scope>NUCLEOTIDE SEQUENCE [LARGE SCALE GENOMIC DNA]</scope>
    <source>
        <strain evidence="6 7">CIRM-BRFM 2984</strain>
    </source>
</reference>
<sequence>MHPLLRFANLDSLSLSIRRFATPASNGSVKDMERLVDLLKDLRDNEIFTKCLPVFYAALHPGKIPTDLIHDDKNAATCAFLSLFALRQINDSHRSIFADLWPRLWPWLRFFHLHPTYVTPFENVRICVEAVQMVAFFSSDDNAAELIDETPGVRVMVMEAWGLIIGSNDQSVLRDLCAILLKMRVPNSAVFNEILGSTHGVNGLIGLIVNTIRRLFSINESVPPENLDSLRSILFFLWSLGNKDTISPVLVSAGASSILTSAANACIKKGMDLNTVTKRRDIILLCVDALSGAIPCCEAMCDSLRSGLLRCIGFGVSFLESDSEDSPWMEAFKDVLKNVLPASTVYHSVLVELRQELPKYREMTSLDAFKLSHLYEDWAAFEVIALDRITFMIDMETDKTSLKACCNTECGVILDKFKFKCCSQCKQVVYCSATCQTADWTRGNHRFHCRPMILATLMNKDLSPRNISFMRKLLHRDIMRTTNQSAQFPEPSLRQTKALARRHSTHPFVTVHDYTIRKPMTALSDVYSLKASDTEKQVYWDELIPRVARSGGRMELHLMVVPHRCATRTRRMRWVLFPQWSDRPAFHHGLHRLLRQEGEFDHEAEIKELFKECEKIVR</sequence>
<evidence type="ECO:0000313" key="7">
    <source>
        <dbReference type="Proteomes" id="UP001362999"/>
    </source>
</evidence>
<comment type="caution">
    <text evidence="6">The sequence shown here is derived from an EMBL/GenBank/DDBJ whole genome shotgun (WGS) entry which is preliminary data.</text>
</comment>
<protein>
    <recommendedName>
        <fullName evidence="5">MYND-type domain-containing protein</fullName>
    </recommendedName>
</protein>
<evidence type="ECO:0000256" key="3">
    <source>
        <dbReference type="ARBA" id="ARBA00022833"/>
    </source>
</evidence>
<feature type="non-terminal residue" evidence="6">
    <location>
        <position position="618"/>
    </location>
</feature>
<accession>A0AAW0A7N5</accession>
<feature type="domain" description="MYND-type" evidence="5">
    <location>
        <begin position="407"/>
        <end position="449"/>
    </location>
</feature>
<organism evidence="6 7">
    <name type="scientific">Favolaschia claudopus</name>
    <dbReference type="NCBI Taxonomy" id="2862362"/>
    <lineage>
        <taxon>Eukaryota</taxon>
        <taxon>Fungi</taxon>
        <taxon>Dikarya</taxon>
        <taxon>Basidiomycota</taxon>
        <taxon>Agaricomycotina</taxon>
        <taxon>Agaricomycetes</taxon>
        <taxon>Agaricomycetidae</taxon>
        <taxon>Agaricales</taxon>
        <taxon>Marasmiineae</taxon>
        <taxon>Mycenaceae</taxon>
        <taxon>Favolaschia</taxon>
    </lineage>
</organism>
<dbReference type="GO" id="GO:0008270">
    <property type="term" value="F:zinc ion binding"/>
    <property type="evidence" value="ECO:0007669"/>
    <property type="project" value="UniProtKB-KW"/>
</dbReference>
<dbReference type="Pfam" id="PF01753">
    <property type="entry name" value="zf-MYND"/>
    <property type="match status" value="1"/>
</dbReference>
<evidence type="ECO:0000313" key="6">
    <source>
        <dbReference type="EMBL" id="KAK7002186.1"/>
    </source>
</evidence>
<keyword evidence="1" id="KW-0479">Metal-binding</keyword>
<keyword evidence="7" id="KW-1185">Reference proteome</keyword>
<dbReference type="AlphaFoldDB" id="A0AAW0A7N5"/>
<evidence type="ECO:0000256" key="2">
    <source>
        <dbReference type="ARBA" id="ARBA00022771"/>
    </source>
</evidence>
<dbReference type="SUPFAM" id="SSF144232">
    <property type="entry name" value="HIT/MYND zinc finger-like"/>
    <property type="match status" value="1"/>
</dbReference>
<proteinExistence type="predicted"/>
<keyword evidence="2 4" id="KW-0863">Zinc-finger</keyword>
<keyword evidence="3" id="KW-0862">Zinc</keyword>
<gene>
    <name evidence="6" type="ORF">R3P38DRAFT_3604967</name>
</gene>
<name>A0AAW0A7N5_9AGAR</name>
<evidence type="ECO:0000259" key="5">
    <source>
        <dbReference type="PROSITE" id="PS50865"/>
    </source>
</evidence>